<feature type="chain" id="PRO_5047412659" evidence="4">
    <location>
        <begin position="25"/>
        <end position="255"/>
    </location>
</feature>
<feature type="signal peptide" evidence="4">
    <location>
        <begin position="1"/>
        <end position="24"/>
    </location>
</feature>
<protein>
    <submittedName>
        <fullName evidence="6">Efflux RND transporter periplasmic adaptor subunit</fullName>
    </submittedName>
</protein>
<name>A0ABT5NWC5_9PSED</name>
<comment type="caution">
    <text evidence="6">The sequence shown here is derived from an EMBL/GenBank/DDBJ whole genome shotgun (WGS) entry which is preliminary data.</text>
</comment>
<evidence type="ECO:0000313" key="6">
    <source>
        <dbReference type="EMBL" id="MDD0992485.1"/>
    </source>
</evidence>
<evidence type="ECO:0000256" key="4">
    <source>
        <dbReference type="SAM" id="SignalP"/>
    </source>
</evidence>
<evidence type="ECO:0000256" key="1">
    <source>
        <dbReference type="ARBA" id="ARBA00009477"/>
    </source>
</evidence>
<dbReference type="InterPro" id="IPR058625">
    <property type="entry name" value="MdtA-like_BSH"/>
</dbReference>
<comment type="similarity">
    <text evidence="1">Belongs to the membrane fusion protein (MFP) (TC 8.A.1) family.</text>
</comment>
<dbReference type="Gene3D" id="2.40.50.100">
    <property type="match status" value="1"/>
</dbReference>
<reference evidence="6 7" key="1">
    <citation type="submission" date="2022-05" db="EMBL/GenBank/DDBJ databases">
        <title>Novel Pseudomonas spp. Isolated from a Rainbow Trout Aquaculture Facility.</title>
        <authorList>
            <person name="Testerman T."/>
            <person name="Graf J."/>
        </authorList>
    </citation>
    <scope>NUCLEOTIDE SEQUENCE [LARGE SCALE GENOMIC DNA]</scope>
    <source>
        <strain evidence="6 7">ID681</strain>
    </source>
</reference>
<proteinExistence type="inferred from homology"/>
<feature type="coiled-coil region" evidence="3">
    <location>
        <begin position="80"/>
        <end position="107"/>
    </location>
</feature>
<dbReference type="Pfam" id="PF25917">
    <property type="entry name" value="BSH_RND"/>
    <property type="match status" value="1"/>
</dbReference>
<feature type="domain" description="Multidrug resistance protein MdtA-like barrel-sandwich hybrid" evidence="5">
    <location>
        <begin position="49"/>
        <end position="171"/>
    </location>
</feature>
<dbReference type="Gene3D" id="2.40.30.170">
    <property type="match status" value="1"/>
</dbReference>
<accession>A0ABT5NWC5</accession>
<keyword evidence="4" id="KW-0732">Signal</keyword>
<dbReference type="InterPro" id="IPR006143">
    <property type="entry name" value="RND_pump_MFP"/>
</dbReference>
<evidence type="ECO:0000313" key="7">
    <source>
        <dbReference type="Proteomes" id="UP001148203"/>
    </source>
</evidence>
<keyword evidence="2 3" id="KW-0175">Coiled coil</keyword>
<evidence type="ECO:0000259" key="5">
    <source>
        <dbReference type="Pfam" id="PF25917"/>
    </source>
</evidence>
<dbReference type="PANTHER" id="PTHR30469">
    <property type="entry name" value="MULTIDRUG RESISTANCE PROTEIN MDTA"/>
    <property type="match status" value="1"/>
</dbReference>
<dbReference type="NCBIfam" id="TIGR01730">
    <property type="entry name" value="RND_mfp"/>
    <property type="match status" value="1"/>
</dbReference>
<dbReference type="SUPFAM" id="SSF111369">
    <property type="entry name" value="HlyD-like secretion proteins"/>
    <property type="match status" value="1"/>
</dbReference>
<dbReference type="Proteomes" id="UP001148203">
    <property type="component" value="Unassembled WGS sequence"/>
</dbReference>
<dbReference type="EMBL" id="JAMDGY010000057">
    <property type="protein sequence ID" value="MDD0992485.1"/>
    <property type="molecule type" value="Genomic_DNA"/>
</dbReference>
<gene>
    <name evidence="6" type="ORF">M5G11_18295</name>
</gene>
<sequence>MPRLSRKLCVSVLLFNCLVTPTWAEEEASDAGNDSGALRVLLASELETTLSSQMGGTLGELNASLGQKVAKAAVLARFNCEEAQARLKVAVAELAMARQNLEAKKNLRKLDAVGDLEVAMATTEVQKADGARAMGQAQNAYCQVSAPFAGRVAKVHVKPYQTVSAGTPLFDLVSDGALKVRLNVPSSLLPSLKTGAPLQVNIHETGKSYPARISAINSRVDAVAQTVELEARLDQQYPELIAGMSGTARFNHDNE</sequence>
<organism evidence="6 7">
    <name type="scientific">Pseudomonas fontis</name>
    <dbReference type="NCBI Taxonomy" id="2942633"/>
    <lineage>
        <taxon>Bacteria</taxon>
        <taxon>Pseudomonadati</taxon>
        <taxon>Pseudomonadota</taxon>
        <taxon>Gammaproteobacteria</taxon>
        <taxon>Pseudomonadales</taxon>
        <taxon>Pseudomonadaceae</taxon>
        <taxon>Pseudomonas</taxon>
    </lineage>
</organism>
<evidence type="ECO:0000256" key="3">
    <source>
        <dbReference type="SAM" id="Coils"/>
    </source>
</evidence>
<dbReference type="RefSeq" id="WP_273912647.1">
    <property type="nucleotide sequence ID" value="NZ_JAMDGX010000066.1"/>
</dbReference>
<keyword evidence="7" id="KW-1185">Reference proteome</keyword>
<evidence type="ECO:0000256" key="2">
    <source>
        <dbReference type="ARBA" id="ARBA00023054"/>
    </source>
</evidence>